<dbReference type="CDD" id="cd00844">
    <property type="entry name" value="MPP_Dbr1_N"/>
    <property type="match status" value="1"/>
</dbReference>
<evidence type="ECO:0000256" key="12">
    <source>
        <dbReference type="ARBA" id="ARBA00023242"/>
    </source>
</evidence>
<dbReference type="PANTHER" id="PTHR12849:SF0">
    <property type="entry name" value="LARIAT DEBRANCHING ENZYME"/>
    <property type="match status" value="1"/>
</dbReference>
<evidence type="ECO:0000313" key="16">
    <source>
        <dbReference type="Proteomes" id="UP000294933"/>
    </source>
</evidence>
<dbReference type="Pfam" id="PF05011">
    <property type="entry name" value="DBR1"/>
    <property type="match status" value="1"/>
</dbReference>
<dbReference type="OrthoDB" id="407609at2759"/>
<dbReference type="InterPro" id="IPR029052">
    <property type="entry name" value="Metallo-depent_PP-like"/>
</dbReference>
<comment type="similarity">
    <text evidence="5">Belongs to the lariat debranching enzyme family.</text>
</comment>
<evidence type="ECO:0000313" key="15">
    <source>
        <dbReference type="EMBL" id="TDL21479.1"/>
    </source>
</evidence>
<evidence type="ECO:0000256" key="7">
    <source>
        <dbReference type="ARBA" id="ARBA00022723"/>
    </source>
</evidence>
<reference evidence="15 16" key="1">
    <citation type="submission" date="2018-06" db="EMBL/GenBank/DDBJ databases">
        <title>A transcriptomic atlas of mushroom development highlights an independent origin of complex multicellularity.</title>
        <authorList>
            <consortium name="DOE Joint Genome Institute"/>
            <person name="Krizsan K."/>
            <person name="Almasi E."/>
            <person name="Merenyi Z."/>
            <person name="Sahu N."/>
            <person name="Viragh M."/>
            <person name="Koszo T."/>
            <person name="Mondo S."/>
            <person name="Kiss B."/>
            <person name="Balint B."/>
            <person name="Kues U."/>
            <person name="Barry K."/>
            <person name="Hegedus J.C."/>
            <person name="Henrissat B."/>
            <person name="Johnson J."/>
            <person name="Lipzen A."/>
            <person name="Ohm R."/>
            <person name="Nagy I."/>
            <person name="Pangilinan J."/>
            <person name="Yan J."/>
            <person name="Xiong Y."/>
            <person name="Grigoriev I.V."/>
            <person name="Hibbett D.S."/>
            <person name="Nagy L.G."/>
        </authorList>
    </citation>
    <scope>NUCLEOTIDE SEQUENCE [LARGE SCALE GENOMIC DNA]</scope>
    <source>
        <strain evidence="15 16">SZMC22713</strain>
    </source>
</reference>
<dbReference type="GO" id="GO:0046872">
    <property type="term" value="F:metal ion binding"/>
    <property type="evidence" value="ECO:0007669"/>
    <property type="project" value="UniProtKB-KW"/>
</dbReference>
<comment type="cofactor">
    <cofactor evidence="1">
        <name>Mn(2+)</name>
        <dbReference type="ChEBI" id="CHEBI:29035"/>
    </cofactor>
</comment>
<evidence type="ECO:0000256" key="11">
    <source>
        <dbReference type="ARBA" id="ARBA00023211"/>
    </source>
</evidence>
<dbReference type="InterPro" id="IPR007708">
    <property type="entry name" value="DBR1_C"/>
</dbReference>
<accession>A0A4Y7Q3L4</accession>
<evidence type="ECO:0000256" key="4">
    <source>
        <dbReference type="ARBA" id="ARBA00004123"/>
    </source>
</evidence>
<dbReference type="FunFam" id="3.60.21.10:FF:000035">
    <property type="entry name" value="Lariat debranching enzyme"/>
    <property type="match status" value="1"/>
</dbReference>
<organism evidence="15 16">
    <name type="scientific">Rickenella mellea</name>
    <dbReference type="NCBI Taxonomy" id="50990"/>
    <lineage>
        <taxon>Eukaryota</taxon>
        <taxon>Fungi</taxon>
        <taxon>Dikarya</taxon>
        <taxon>Basidiomycota</taxon>
        <taxon>Agaricomycotina</taxon>
        <taxon>Agaricomycetes</taxon>
        <taxon>Hymenochaetales</taxon>
        <taxon>Rickenellaceae</taxon>
        <taxon>Rickenella</taxon>
    </lineage>
</organism>
<dbReference type="STRING" id="50990.A0A4Y7Q3L4"/>
<comment type="cofactor">
    <cofactor evidence="2">
        <name>Zn(2+)</name>
        <dbReference type="ChEBI" id="CHEBI:29105"/>
    </cofactor>
</comment>
<keyword evidence="11" id="KW-0464">Manganese</keyword>
<keyword evidence="6" id="KW-0507">mRNA processing</keyword>
<dbReference type="Proteomes" id="UP000294933">
    <property type="component" value="Unassembled WGS sequence"/>
</dbReference>
<evidence type="ECO:0000256" key="5">
    <source>
        <dbReference type="ARBA" id="ARBA00006045"/>
    </source>
</evidence>
<evidence type="ECO:0000256" key="13">
    <source>
        <dbReference type="SAM" id="MobiDB-lite"/>
    </source>
</evidence>
<keyword evidence="10" id="KW-0408">Iron</keyword>
<dbReference type="EMBL" id="ML170180">
    <property type="protein sequence ID" value="TDL21479.1"/>
    <property type="molecule type" value="Genomic_DNA"/>
</dbReference>
<dbReference type="PANTHER" id="PTHR12849">
    <property type="entry name" value="RNA LARIAT DEBRANCHING ENZYME"/>
    <property type="match status" value="1"/>
</dbReference>
<dbReference type="GO" id="GO:0000398">
    <property type="term" value="P:mRNA splicing, via spliceosome"/>
    <property type="evidence" value="ECO:0007669"/>
    <property type="project" value="TreeGrafter"/>
</dbReference>
<dbReference type="Pfam" id="PF00149">
    <property type="entry name" value="Metallophos"/>
    <property type="match status" value="1"/>
</dbReference>
<dbReference type="GO" id="GO:0005634">
    <property type="term" value="C:nucleus"/>
    <property type="evidence" value="ECO:0007669"/>
    <property type="project" value="UniProtKB-SubCell"/>
</dbReference>
<feature type="compositionally biased region" description="Polar residues" evidence="13">
    <location>
        <begin position="381"/>
        <end position="395"/>
    </location>
</feature>
<proteinExistence type="inferred from homology"/>
<gene>
    <name evidence="15" type="ORF">BD410DRAFT_789585</name>
</gene>
<dbReference type="SMART" id="SM01124">
    <property type="entry name" value="DBR1"/>
    <property type="match status" value="1"/>
</dbReference>
<keyword evidence="12" id="KW-0539">Nucleus</keyword>
<dbReference type="SUPFAM" id="SSF56300">
    <property type="entry name" value="Metallo-dependent phosphatases"/>
    <property type="match status" value="1"/>
</dbReference>
<evidence type="ECO:0000256" key="2">
    <source>
        <dbReference type="ARBA" id="ARBA00001947"/>
    </source>
</evidence>
<keyword evidence="9" id="KW-0862">Zinc</keyword>
<comment type="cofactor">
    <cofactor evidence="3">
        <name>Fe(2+)</name>
        <dbReference type="ChEBI" id="CHEBI:29033"/>
    </cofactor>
</comment>
<protein>
    <submittedName>
        <fullName evidence="15">DBR1-domain-containing protein</fullName>
    </submittedName>
</protein>
<evidence type="ECO:0000256" key="10">
    <source>
        <dbReference type="ARBA" id="ARBA00023004"/>
    </source>
</evidence>
<keyword evidence="7" id="KW-0479">Metal-binding</keyword>
<feature type="domain" description="Lariat debranching enzyme C-terminal" evidence="14">
    <location>
        <begin position="253"/>
        <end position="408"/>
    </location>
</feature>
<name>A0A4Y7Q3L4_9AGAM</name>
<evidence type="ECO:0000256" key="6">
    <source>
        <dbReference type="ARBA" id="ARBA00022664"/>
    </source>
</evidence>
<evidence type="ECO:0000256" key="1">
    <source>
        <dbReference type="ARBA" id="ARBA00001936"/>
    </source>
</evidence>
<feature type="region of interest" description="Disordered" evidence="13">
    <location>
        <begin position="371"/>
        <end position="447"/>
    </location>
</feature>
<dbReference type="InterPro" id="IPR041816">
    <property type="entry name" value="Dbr1_N"/>
</dbReference>
<evidence type="ECO:0000256" key="3">
    <source>
        <dbReference type="ARBA" id="ARBA00001954"/>
    </source>
</evidence>
<keyword evidence="8" id="KW-0378">Hydrolase</keyword>
<keyword evidence="16" id="KW-1185">Reference proteome</keyword>
<dbReference type="VEuPathDB" id="FungiDB:BD410DRAFT_789585"/>
<sequence length="447" mass="50097">MKVAIEGCCHGQLNAIYQHIAELEAKINYKIDLLICCGDFQAIRNHQDLQCMVVPEKYREMGDFHSYYTGEKTAPMLTLVIGGNHEASAYLWELYHGGWLAPNIYFVGHAGCVQVNGVRIAGSSGIFNGDDFHQGHWEKLPYNNGSMRSIYHVREYDIKRLSLLSSPDVVISHEWPQGIEHHGDLRYLLQRKPWFRGDIASGQLGSPPLMGLLKVLKPEWWFAAHMHVRFTASVPHDADDRPPALPTFENPDEPPKTAVRRETKFVALDKCLPTRQFLQLIDIQTPPLCPRNGKDKPDSTPPRLTFDPEWLAITRAFHPFLSTTQHQPRMPDEERARDMVRTEFEWVLENVGDKVEHDGLRDVDECQAFCATAPGPGGEQGSKSSQPPGYTNPQTVAFCAMLGIDNKINPPPPQTSYSSPDAVENPAPHQEKGSSTSGTSKHSNMGT</sequence>
<dbReference type="GO" id="GO:0008419">
    <property type="term" value="F:RNA lariat debranching enzyme activity"/>
    <property type="evidence" value="ECO:0007669"/>
    <property type="project" value="UniProtKB-ARBA"/>
</dbReference>
<dbReference type="InterPro" id="IPR004843">
    <property type="entry name" value="Calcineurin-like_PHP"/>
</dbReference>
<dbReference type="AlphaFoldDB" id="A0A4Y7Q3L4"/>
<comment type="subcellular location">
    <subcellularLocation>
        <location evidence="4">Nucleus</location>
    </subcellularLocation>
</comment>
<evidence type="ECO:0000259" key="14">
    <source>
        <dbReference type="SMART" id="SM01124"/>
    </source>
</evidence>
<evidence type="ECO:0000256" key="9">
    <source>
        <dbReference type="ARBA" id="ARBA00022833"/>
    </source>
</evidence>
<evidence type="ECO:0000256" key="8">
    <source>
        <dbReference type="ARBA" id="ARBA00022801"/>
    </source>
</evidence>